<dbReference type="Proteomes" id="UP001321580">
    <property type="component" value="Unassembled WGS sequence"/>
</dbReference>
<name>A0ABT6XIE6_9GAMM</name>
<dbReference type="EMBL" id="JASGBI010000001">
    <property type="protein sequence ID" value="MDI9239932.1"/>
    <property type="molecule type" value="Genomic_DNA"/>
</dbReference>
<feature type="chain" id="PRO_5047138134" description="DUF2914 domain-containing protein" evidence="2">
    <location>
        <begin position="25"/>
        <end position="162"/>
    </location>
</feature>
<comment type="caution">
    <text evidence="3">The sequence shown here is derived from an EMBL/GenBank/DDBJ whole genome shotgun (WGS) entry which is preliminary data.</text>
</comment>
<gene>
    <name evidence="3" type="ORF">QLQ15_13550</name>
</gene>
<keyword evidence="1" id="KW-1133">Transmembrane helix</keyword>
<reference evidence="3 4" key="1">
    <citation type="submission" date="2023-05" db="EMBL/GenBank/DDBJ databases">
        <title>Lysobacter sp. strain LF1 Genome sequencing and assembly.</title>
        <authorList>
            <person name="Jung Y."/>
        </authorList>
    </citation>
    <scope>NUCLEOTIDE SEQUENCE [LARGE SCALE GENOMIC DNA]</scope>
    <source>
        <strain evidence="3 4">LF1</strain>
    </source>
</reference>
<accession>A0ABT6XIE6</accession>
<feature type="signal peptide" evidence="2">
    <location>
        <begin position="1"/>
        <end position="24"/>
    </location>
</feature>
<feature type="transmembrane region" description="Helical" evidence="1">
    <location>
        <begin position="34"/>
        <end position="56"/>
    </location>
</feature>
<keyword evidence="1" id="KW-0472">Membrane</keyword>
<evidence type="ECO:0000313" key="4">
    <source>
        <dbReference type="Proteomes" id="UP001321580"/>
    </source>
</evidence>
<sequence length="162" mass="16818">MKTFVSLVVACALGAAMALPPAYAGEPMDPSDESVLYLSLGLATPLFLSASVATALSEKSAPIDRKPGAAALPPMQVTAVRTTADGGREVELVAHQQGKDETSTLRWPHRDDDPAAAFRVGQTVTFKPSGEGGGWMLHDEGGAELAFVPTVQAADQAASKAW</sequence>
<evidence type="ECO:0000256" key="1">
    <source>
        <dbReference type="SAM" id="Phobius"/>
    </source>
</evidence>
<proteinExistence type="predicted"/>
<keyword evidence="1" id="KW-0812">Transmembrane</keyword>
<keyword evidence="2" id="KW-0732">Signal</keyword>
<protein>
    <recommendedName>
        <fullName evidence="5">DUF2914 domain-containing protein</fullName>
    </recommendedName>
</protein>
<dbReference type="RefSeq" id="WP_283213295.1">
    <property type="nucleotide sequence ID" value="NZ_JASGBI010000001.1"/>
</dbReference>
<keyword evidence="4" id="KW-1185">Reference proteome</keyword>
<evidence type="ECO:0008006" key="5">
    <source>
        <dbReference type="Google" id="ProtNLM"/>
    </source>
</evidence>
<evidence type="ECO:0000256" key="2">
    <source>
        <dbReference type="SAM" id="SignalP"/>
    </source>
</evidence>
<organism evidence="3 4">
    <name type="scientific">Lysobacter stagni</name>
    <dbReference type="NCBI Taxonomy" id="3045172"/>
    <lineage>
        <taxon>Bacteria</taxon>
        <taxon>Pseudomonadati</taxon>
        <taxon>Pseudomonadota</taxon>
        <taxon>Gammaproteobacteria</taxon>
        <taxon>Lysobacterales</taxon>
        <taxon>Lysobacteraceae</taxon>
        <taxon>Lysobacter</taxon>
    </lineage>
</organism>
<evidence type="ECO:0000313" key="3">
    <source>
        <dbReference type="EMBL" id="MDI9239932.1"/>
    </source>
</evidence>